<comment type="function">
    <text evidence="6">Specifically methylates the N7 position of a guanine in 16S rRNA.</text>
</comment>
<keyword evidence="8" id="KW-1185">Reference proteome</keyword>
<evidence type="ECO:0000256" key="6">
    <source>
        <dbReference type="HAMAP-Rule" id="MF_00074"/>
    </source>
</evidence>
<accession>A0A4Y3UL78</accession>
<dbReference type="EMBL" id="VFPS01000003">
    <property type="protein sequence ID" value="TQM97865.1"/>
    <property type="molecule type" value="Genomic_DNA"/>
</dbReference>
<comment type="caution">
    <text evidence="6">Lacks conserved residue(s) required for the propagation of feature annotation.</text>
</comment>
<evidence type="ECO:0000256" key="4">
    <source>
        <dbReference type="ARBA" id="ARBA00022679"/>
    </source>
</evidence>
<reference evidence="7 8" key="1">
    <citation type="submission" date="2019-06" db="EMBL/GenBank/DDBJ databases">
        <title>Sequencing the genomes of 1000 actinobacteria strains.</title>
        <authorList>
            <person name="Klenk H.-P."/>
        </authorList>
    </citation>
    <scope>NUCLEOTIDE SEQUENCE [LARGE SCALE GENOMIC DNA]</scope>
    <source>
        <strain evidence="7 8">DSM 20427</strain>
    </source>
</reference>
<dbReference type="RefSeq" id="WP_141379409.1">
    <property type="nucleotide sequence ID" value="NZ_BJNA01000005.1"/>
</dbReference>
<evidence type="ECO:0000313" key="8">
    <source>
        <dbReference type="Proteomes" id="UP000319804"/>
    </source>
</evidence>
<sequence length="208" mass="22308">MIETEPTEASAVFGENLERARRFTAALGEHGEERGLIGPLEPARLWSRHILNSAVAAPLFASGARVGDVGSGAGLPGIVLAITRPDVQWVLIEPMERRVTWLQEQKDALGLDNVEIVRARGEEWTEGAVLDAVTARAVSALKTLIPLTAPLVRVGGELVLLKGANAANEIDAAAKQIRKYGLDDIRVEVVGDGVIAEPTRVVRATRTR</sequence>
<dbReference type="NCBIfam" id="TIGR00138">
    <property type="entry name" value="rsmG_gidB"/>
    <property type="match status" value="1"/>
</dbReference>
<evidence type="ECO:0000256" key="2">
    <source>
        <dbReference type="ARBA" id="ARBA00022552"/>
    </source>
</evidence>
<feature type="binding site" evidence="6">
    <location>
        <position position="136"/>
    </location>
    <ligand>
        <name>S-adenosyl-L-methionine</name>
        <dbReference type="ChEBI" id="CHEBI:59789"/>
    </ligand>
</feature>
<keyword evidence="4 6" id="KW-0808">Transferase</keyword>
<proteinExistence type="inferred from homology"/>
<dbReference type="InterPro" id="IPR003682">
    <property type="entry name" value="rRNA_ssu_MeTfrase_G"/>
</dbReference>
<dbReference type="PANTHER" id="PTHR31760">
    <property type="entry name" value="S-ADENOSYL-L-METHIONINE-DEPENDENT METHYLTRANSFERASES SUPERFAMILY PROTEIN"/>
    <property type="match status" value="1"/>
</dbReference>
<feature type="binding site" evidence="6">
    <location>
        <begin position="121"/>
        <end position="122"/>
    </location>
    <ligand>
        <name>S-adenosyl-L-methionine</name>
        <dbReference type="ChEBI" id="CHEBI:59789"/>
    </ligand>
</feature>
<dbReference type="OrthoDB" id="9808773at2"/>
<evidence type="ECO:0000256" key="3">
    <source>
        <dbReference type="ARBA" id="ARBA00022603"/>
    </source>
</evidence>
<comment type="similarity">
    <text evidence="6">Belongs to the methyltransferase superfamily. RNA methyltransferase RsmG family.</text>
</comment>
<organism evidence="7 8">
    <name type="scientific">Microbacterium lacticum</name>
    <dbReference type="NCBI Taxonomy" id="33885"/>
    <lineage>
        <taxon>Bacteria</taxon>
        <taxon>Bacillati</taxon>
        <taxon>Actinomycetota</taxon>
        <taxon>Actinomycetes</taxon>
        <taxon>Micrococcales</taxon>
        <taxon>Microbacteriaceae</taxon>
        <taxon>Microbacterium</taxon>
    </lineage>
</organism>
<comment type="caution">
    <text evidence="7">The sequence shown here is derived from an EMBL/GenBank/DDBJ whole genome shotgun (WGS) entry which is preliminary data.</text>
</comment>
<feature type="binding site" evidence="6">
    <location>
        <position position="75"/>
    </location>
    <ligand>
        <name>S-adenosyl-L-methionine</name>
        <dbReference type="ChEBI" id="CHEBI:59789"/>
    </ligand>
</feature>
<dbReference type="GO" id="GO:0005829">
    <property type="term" value="C:cytosol"/>
    <property type="evidence" value="ECO:0007669"/>
    <property type="project" value="TreeGrafter"/>
</dbReference>
<protein>
    <recommendedName>
        <fullName evidence="6">Ribosomal RNA small subunit methyltransferase G</fullName>
        <ecNumber evidence="6">2.1.1.-</ecNumber>
    </recommendedName>
    <alternativeName>
        <fullName evidence="6">16S rRNA 7-methylguanosine methyltransferase</fullName>
        <shortName evidence="6">16S rRNA m7G methyltransferase</shortName>
    </alternativeName>
</protein>
<dbReference type="Proteomes" id="UP000319804">
    <property type="component" value="Unassembled WGS sequence"/>
</dbReference>
<dbReference type="CDD" id="cd02440">
    <property type="entry name" value="AdoMet_MTases"/>
    <property type="match status" value="1"/>
</dbReference>
<keyword evidence="2 6" id="KW-0698">rRNA processing</keyword>
<gene>
    <name evidence="6" type="primary">rsmG</name>
    <name evidence="7" type="ORF">FHX68_1866</name>
</gene>
<dbReference type="EC" id="2.1.1.-" evidence="6"/>
<dbReference type="HAMAP" id="MF_00074">
    <property type="entry name" value="16SrRNA_methyltr_G"/>
    <property type="match status" value="1"/>
</dbReference>
<name>A0A4Y3UL78_9MICO</name>
<feature type="binding site" evidence="6">
    <location>
        <position position="70"/>
    </location>
    <ligand>
        <name>S-adenosyl-L-methionine</name>
        <dbReference type="ChEBI" id="CHEBI:59789"/>
    </ligand>
</feature>
<dbReference type="SUPFAM" id="SSF53335">
    <property type="entry name" value="S-adenosyl-L-methionine-dependent methyltransferases"/>
    <property type="match status" value="1"/>
</dbReference>
<evidence type="ECO:0000256" key="5">
    <source>
        <dbReference type="ARBA" id="ARBA00022691"/>
    </source>
</evidence>
<dbReference type="GO" id="GO:0070043">
    <property type="term" value="F:rRNA (guanine-N7-)-methyltransferase activity"/>
    <property type="evidence" value="ECO:0007669"/>
    <property type="project" value="UniProtKB-UniRule"/>
</dbReference>
<evidence type="ECO:0000313" key="7">
    <source>
        <dbReference type="EMBL" id="TQM97865.1"/>
    </source>
</evidence>
<keyword evidence="3 6" id="KW-0489">Methyltransferase</keyword>
<dbReference type="PANTHER" id="PTHR31760:SF0">
    <property type="entry name" value="S-ADENOSYL-L-METHIONINE-DEPENDENT METHYLTRANSFERASES SUPERFAMILY PROTEIN"/>
    <property type="match status" value="1"/>
</dbReference>
<comment type="subcellular location">
    <subcellularLocation>
        <location evidence="6">Cytoplasm</location>
    </subcellularLocation>
</comment>
<keyword evidence="1 6" id="KW-0963">Cytoplasm</keyword>
<keyword evidence="5 6" id="KW-0949">S-adenosyl-L-methionine</keyword>
<dbReference type="Gene3D" id="3.40.50.150">
    <property type="entry name" value="Vaccinia Virus protein VP39"/>
    <property type="match status" value="1"/>
</dbReference>
<dbReference type="InterPro" id="IPR029063">
    <property type="entry name" value="SAM-dependent_MTases_sf"/>
</dbReference>
<dbReference type="Pfam" id="PF02527">
    <property type="entry name" value="GidB"/>
    <property type="match status" value="1"/>
</dbReference>
<dbReference type="AlphaFoldDB" id="A0A4Y3UL78"/>
<evidence type="ECO:0000256" key="1">
    <source>
        <dbReference type="ARBA" id="ARBA00022490"/>
    </source>
</evidence>